<sequence length="218" mass="24444">MPSSVSWRYTVAPKEKGYDSLKRLIDIAVSGAGLVVSAPLQVAVGLAVYKFHGQPVFFKQDRPGKDGKVFQMIKFRTMLEPDETHVTDEERLTSFGKFLRKTSLDELPTLLNVFKGDMSLVGPRPLLVSYLDLYTPEQARRHEVRPGVTGLAQVSGRNSVSWEDRFAYDVEYVDYRSLKLDLDILRKTVRAVLVREGISQEGHATMPAFTGSMDSADD</sequence>
<dbReference type="PANTHER" id="PTHR30576:SF8">
    <property type="entry name" value="UNDECAPRENYL-PHOSPHATE GALACTOSE PHOSPHOTRANSFERASE"/>
    <property type="match status" value="1"/>
</dbReference>
<gene>
    <name evidence="4" type="primary">epsL</name>
    <name evidence="4" type="ORF">CKALI_00570</name>
</gene>
<proteinExistence type="inferred from homology"/>
<protein>
    <submittedName>
        <fullName evidence="4">Sugar transferase EpsL</fullName>
        <ecNumber evidence="4">2.-.-.-</ecNumber>
    </submittedName>
</protein>
<dbReference type="KEGG" id="ckw:CKALI_00570"/>
<dbReference type="AlphaFoldDB" id="A0A6B8VPQ5"/>
<reference evidence="5" key="1">
    <citation type="submission" date="2019-11" db="EMBL/GenBank/DDBJ databases">
        <title>Complete genome sequence of Corynebacterium kalinowskii 1959, a novel Corynebacterium species isolated from soil of a small paddock in Vilsendorf, Germany.</title>
        <authorList>
            <person name="Schaffert L."/>
            <person name="Ruwe M."/>
            <person name="Milse J."/>
            <person name="Hanuschka K."/>
            <person name="Ortseifen V."/>
            <person name="Droste J."/>
            <person name="Brandt D."/>
            <person name="Schlueter L."/>
            <person name="Kutter Y."/>
            <person name="Vinke S."/>
            <person name="Viehoefer P."/>
            <person name="Jacob L."/>
            <person name="Luebke N.-C."/>
            <person name="Schulte-Berndt E."/>
            <person name="Hain C."/>
            <person name="Linder M."/>
            <person name="Schmidt P."/>
            <person name="Wollenschlaeger L."/>
            <person name="Luttermann T."/>
            <person name="Thieme E."/>
            <person name="Hassa J."/>
            <person name="Haak M."/>
            <person name="Wittchen M."/>
            <person name="Mentz A."/>
            <person name="Persicke M."/>
            <person name="Busche T."/>
            <person name="Ruckert C."/>
        </authorList>
    </citation>
    <scope>NUCLEOTIDE SEQUENCE [LARGE SCALE GENOMIC DNA]</scope>
    <source>
        <strain evidence="5">1959</strain>
    </source>
</reference>
<dbReference type="InterPro" id="IPR003362">
    <property type="entry name" value="Bact_transf"/>
</dbReference>
<dbReference type="EMBL" id="CP046452">
    <property type="protein sequence ID" value="QGU01015.1"/>
    <property type="molecule type" value="Genomic_DNA"/>
</dbReference>
<dbReference type="EC" id="2.-.-.-" evidence="4"/>
<evidence type="ECO:0000256" key="1">
    <source>
        <dbReference type="ARBA" id="ARBA00006464"/>
    </source>
</evidence>
<name>A0A6B8VPQ5_9CORY</name>
<evidence type="ECO:0000256" key="2">
    <source>
        <dbReference type="SAM" id="Phobius"/>
    </source>
</evidence>
<evidence type="ECO:0000259" key="3">
    <source>
        <dbReference type="Pfam" id="PF02397"/>
    </source>
</evidence>
<dbReference type="Proteomes" id="UP000427071">
    <property type="component" value="Chromosome"/>
</dbReference>
<keyword evidence="5" id="KW-1185">Reference proteome</keyword>
<feature type="domain" description="Bacterial sugar transferase" evidence="3">
    <location>
        <begin position="22"/>
        <end position="193"/>
    </location>
</feature>
<keyword evidence="2" id="KW-0472">Membrane</keyword>
<evidence type="ECO:0000313" key="5">
    <source>
        <dbReference type="Proteomes" id="UP000427071"/>
    </source>
</evidence>
<keyword evidence="2" id="KW-0812">Transmembrane</keyword>
<keyword evidence="4" id="KW-0808">Transferase</keyword>
<dbReference type="PANTHER" id="PTHR30576">
    <property type="entry name" value="COLANIC BIOSYNTHESIS UDP-GLUCOSE LIPID CARRIER TRANSFERASE"/>
    <property type="match status" value="1"/>
</dbReference>
<dbReference type="Pfam" id="PF02397">
    <property type="entry name" value="Bac_transf"/>
    <property type="match status" value="1"/>
</dbReference>
<feature type="transmembrane region" description="Helical" evidence="2">
    <location>
        <begin position="27"/>
        <end position="49"/>
    </location>
</feature>
<dbReference type="GO" id="GO:0016780">
    <property type="term" value="F:phosphotransferase activity, for other substituted phosphate groups"/>
    <property type="evidence" value="ECO:0007669"/>
    <property type="project" value="TreeGrafter"/>
</dbReference>
<organism evidence="4 5">
    <name type="scientific">Corynebacterium kalinowskii</name>
    <dbReference type="NCBI Taxonomy" id="2675216"/>
    <lineage>
        <taxon>Bacteria</taxon>
        <taxon>Bacillati</taxon>
        <taxon>Actinomycetota</taxon>
        <taxon>Actinomycetes</taxon>
        <taxon>Mycobacteriales</taxon>
        <taxon>Corynebacteriaceae</taxon>
        <taxon>Corynebacterium</taxon>
    </lineage>
</organism>
<evidence type="ECO:0000313" key="4">
    <source>
        <dbReference type="EMBL" id="QGU01015.1"/>
    </source>
</evidence>
<accession>A0A6B8VPQ5</accession>
<keyword evidence="2" id="KW-1133">Transmembrane helix</keyword>
<comment type="similarity">
    <text evidence="1">Belongs to the bacterial sugar transferase family.</text>
</comment>